<feature type="domain" description="NarX-like N-terminal" evidence="6">
    <location>
        <begin position="171"/>
        <end position="254"/>
    </location>
</feature>
<comment type="subcellular location">
    <subcellularLocation>
        <location evidence="1">Membrane</location>
        <topology evidence="1">Multi-pass membrane protein</topology>
    </subcellularLocation>
</comment>
<feature type="chain" id="PRO_5032377615" description="NarX-like N-terminal domain-containing protein" evidence="5">
    <location>
        <begin position="44"/>
        <end position="287"/>
    </location>
</feature>
<dbReference type="EMBL" id="DRLF01000069">
    <property type="protein sequence ID" value="HEC05556.1"/>
    <property type="molecule type" value="Genomic_DNA"/>
</dbReference>
<organism evidence="7">
    <name type="scientific">Thiolapillus brandeum</name>
    <dbReference type="NCBI Taxonomy" id="1076588"/>
    <lineage>
        <taxon>Bacteria</taxon>
        <taxon>Pseudomonadati</taxon>
        <taxon>Pseudomonadota</taxon>
        <taxon>Gammaproteobacteria</taxon>
        <taxon>Chromatiales</taxon>
        <taxon>Sedimenticolaceae</taxon>
        <taxon>Thiolapillus</taxon>
    </lineage>
</organism>
<dbReference type="Pfam" id="PF13675">
    <property type="entry name" value="PilJ"/>
    <property type="match status" value="2"/>
</dbReference>
<evidence type="ECO:0000256" key="3">
    <source>
        <dbReference type="ARBA" id="ARBA00022989"/>
    </source>
</evidence>
<keyword evidence="3" id="KW-1133">Transmembrane helix</keyword>
<protein>
    <recommendedName>
        <fullName evidence="6">NarX-like N-terminal domain-containing protein</fullName>
    </recommendedName>
</protein>
<keyword evidence="2" id="KW-0812">Transmembrane</keyword>
<dbReference type="GO" id="GO:0016020">
    <property type="term" value="C:membrane"/>
    <property type="evidence" value="ECO:0007669"/>
    <property type="project" value="UniProtKB-SubCell"/>
</dbReference>
<gene>
    <name evidence="7" type="ORF">ENJ12_01775</name>
</gene>
<proteinExistence type="predicted"/>
<accession>A0A831WEG2</accession>
<evidence type="ECO:0000256" key="5">
    <source>
        <dbReference type="SAM" id="SignalP"/>
    </source>
</evidence>
<evidence type="ECO:0000259" key="6">
    <source>
        <dbReference type="Pfam" id="PF13675"/>
    </source>
</evidence>
<keyword evidence="5" id="KW-0732">Signal</keyword>
<feature type="signal peptide" evidence="5">
    <location>
        <begin position="1"/>
        <end position="43"/>
    </location>
</feature>
<evidence type="ECO:0000313" key="7">
    <source>
        <dbReference type="EMBL" id="HEC05556.1"/>
    </source>
</evidence>
<reference evidence="7" key="1">
    <citation type="journal article" date="2020" name="mSystems">
        <title>Genome- and Community-Level Interaction Insights into Carbon Utilization and Element Cycling Functions of Hydrothermarchaeota in Hydrothermal Sediment.</title>
        <authorList>
            <person name="Zhou Z."/>
            <person name="Liu Y."/>
            <person name="Xu W."/>
            <person name="Pan J."/>
            <person name="Luo Z.H."/>
            <person name="Li M."/>
        </authorList>
    </citation>
    <scope>NUCLEOTIDE SEQUENCE [LARGE SCALE GENOMIC DNA]</scope>
    <source>
        <strain evidence="7">HyVt-458</strain>
    </source>
</reference>
<evidence type="ECO:0000256" key="1">
    <source>
        <dbReference type="ARBA" id="ARBA00004141"/>
    </source>
</evidence>
<evidence type="ECO:0000256" key="2">
    <source>
        <dbReference type="ARBA" id="ARBA00022692"/>
    </source>
</evidence>
<feature type="domain" description="NarX-like N-terminal" evidence="6">
    <location>
        <begin position="54"/>
        <end position="118"/>
    </location>
</feature>
<evidence type="ECO:0000256" key="4">
    <source>
        <dbReference type="ARBA" id="ARBA00023136"/>
    </source>
</evidence>
<name>A0A831WEG2_9GAMM</name>
<keyword evidence="4" id="KW-0472">Membrane</keyword>
<dbReference type="AlphaFoldDB" id="A0A831WEG2"/>
<dbReference type="Proteomes" id="UP000886339">
    <property type="component" value="Unassembled WGS sequence"/>
</dbReference>
<comment type="caution">
    <text evidence="7">The sequence shown here is derived from an EMBL/GenBank/DDBJ whole genome shotgun (WGS) entry which is preliminary data.</text>
</comment>
<sequence>MPMPINKPLPAIHGDRLMNQLKKSIRILLVCTAAFLFAGTAFANAEKPASSGDSNLANLIDIAGKQRMLSQKIAKAYFFYGKGIRPDKTRKQLLDSIREFDRNFEVIRKSTDNPGVQDMLVFIEMAKDELAQLAKQPYNKENASLVLDYSETMLEGSQDIVSRLEAESKLKKEAIVNLAGRQRMLTQRIAKYYIAYQAGFHDHNTVDQLNTAVKEFEQAQTALIKAKRNTPQIKAELEKVKKLWHVVAKFYKDVERGGLPVIVLATTDNIMATMNQVTHQYVELLGS</sequence>
<dbReference type="InterPro" id="IPR029095">
    <property type="entry name" value="NarX-like_N"/>
</dbReference>